<dbReference type="PANTHER" id="PTHR34217">
    <property type="entry name" value="METAL-DEPENDENT CARBOXYPEPTIDASE"/>
    <property type="match status" value="1"/>
</dbReference>
<dbReference type="PROSITE" id="PS52034">
    <property type="entry name" value="PEPTIDASE_M32"/>
    <property type="match status" value="1"/>
</dbReference>
<dbReference type="Gene3D" id="1.10.1370.30">
    <property type="match status" value="1"/>
</dbReference>
<comment type="function">
    <text evidence="1">Broad specificity carboxypetidase that releases amino acids sequentially from the C-terminus, including neutral, aromatic, polar and basic residues.</text>
</comment>
<accession>A0A0V8GCB2</accession>
<dbReference type="EMBL" id="LDQV01000012">
    <property type="protein sequence ID" value="KTR27700.1"/>
    <property type="molecule type" value="Genomic_DNA"/>
</dbReference>
<keyword evidence="2" id="KW-0862">Zinc</keyword>
<dbReference type="GeneID" id="90836691"/>
<reference evidence="4 6" key="1">
    <citation type="journal article" date="2015" name="Int. J. Syst. Evol. Microbiol.">
        <title>Exiguobacterium enclense sp. nov., isolated from sediment.</title>
        <authorList>
            <person name="Dastager S.G."/>
            <person name="Mawlankar R."/>
            <person name="Sonalkar V.V."/>
            <person name="Thorat M.N."/>
            <person name="Mual P."/>
            <person name="Verma A."/>
            <person name="Krishnamurthi S."/>
            <person name="Tang S.K."/>
            <person name="Li W.J."/>
        </authorList>
    </citation>
    <scope>NUCLEOTIDE SEQUENCE [LARGE SCALE GENOMIC DNA]</scope>
    <source>
        <strain evidence="4 6">NIO-1109</strain>
    </source>
</reference>
<dbReference type="GO" id="GO:0004181">
    <property type="term" value="F:metallocarboxypeptidase activity"/>
    <property type="evidence" value="ECO:0007669"/>
    <property type="project" value="UniProtKB-UniRule"/>
</dbReference>
<keyword evidence="1" id="KW-0482">Metalloprotease</keyword>
<feature type="binding site" evidence="2">
    <location>
        <position position="256"/>
    </location>
    <ligand>
        <name>Zn(2+)</name>
        <dbReference type="ChEBI" id="CHEBI:29105"/>
        <note>catalytic</note>
    </ligand>
</feature>
<comment type="caution">
    <text evidence="4">The sequence shown here is derived from an EMBL/GenBank/DDBJ whole genome shotgun (WGS) entry which is preliminary data.</text>
</comment>
<dbReference type="PRINTS" id="PR00998">
    <property type="entry name" value="CRBOXYPTASET"/>
</dbReference>
<keyword evidence="1" id="KW-0121">Carboxypeptidase</keyword>
<reference evidence="5 7" key="2">
    <citation type="journal article" date="2016" name="Front. Microbiol.">
        <title>Genomic Resource of Rice Seed Associated Bacteria.</title>
        <authorList>
            <person name="Midha S."/>
            <person name="Bansal K."/>
            <person name="Sharma S."/>
            <person name="Kumar N."/>
            <person name="Patil P.P."/>
            <person name="Chaudhry V."/>
            <person name="Patil P.B."/>
        </authorList>
    </citation>
    <scope>NUCLEOTIDE SEQUENCE [LARGE SCALE GENOMIC DNA]</scope>
    <source>
        <strain evidence="5 7">RSA11</strain>
    </source>
</reference>
<evidence type="ECO:0000256" key="3">
    <source>
        <dbReference type="PIRSR" id="PIRSR006615-2"/>
    </source>
</evidence>
<feature type="binding site" evidence="2">
    <location>
        <position position="260"/>
    </location>
    <ligand>
        <name>Zn(2+)</name>
        <dbReference type="ChEBI" id="CHEBI:29105"/>
        <note>catalytic</note>
    </ligand>
</feature>
<name>A0A0V8GCB2_9BACL</name>
<proteinExistence type="inferred from homology"/>
<dbReference type="EC" id="3.4.17.19" evidence="1"/>
<keyword evidence="1" id="KW-0645">Protease</keyword>
<dbReference type="EMBL" id="LNQL01000006">
    <property type="protein sequence ID" value="KSU47936.1"/>
    <property type="molecule type" value="Genomic_DNA"/>
</dbReference>
<dbReference type="PIRSF" id="PIRSF006615">
    <property type="entry name" value="Zn_crbxpep_Taq"/>
    <property type="match status" value="1"/>
</dbReference>
<comment type="similarity">
    <text evidence="1">Belongs to the peptidase M32 family.</text>
</comment>
<comment type="catalytic activity">
    <reaction evidence="1">
        <text>Release of a C-terminal amino acid with broad specificity, except for -Pro.</text>
        <dbReference type="EC" id="3.4.17.19"/>
    </reaction>
</comment>
<dbReference type="Proteomes" id="UP000072605">
    <property type="component" value="Unassembled WGS sequence"/>
</dbReference>
<dbReference type="Proteomes" id="UP000053797">
    <property type="component" value="Unassembled WGS sequence"/>
</dbReference>
<protein>
    <recommendedName>
        <fullName evidence="1">Metal-dependent carboxypeptidase</fullName>
        <ecNumber evidence="1">3.4.17.19</ecNumber>
    </recommendedName>
</protein>
<evidence type="ECO:0000256" key="2">
    <source>
        <dbReference type="PIRSR" id="PIRSR006615-1"/>
    </source>
</evidence>
<dbReference type="GO" id="GO:0006508">
    <property type="term" value="P:proteolysis"/>
    <property type="evidence" value="ECO:0007669"/>
    <property type="project" value="UniProtKB-UniRule"/>
</dbReference>
<dbReference type="RefSeq" id="WP_023468283.1">
    <property type="nucleotide sequence ID" value="NZ_FMYN01000006.1"/>
</dbReference>
<evidence type="ECO:0000313" key="5">
    <source>
        <dbReference type="EMBL" id="KTR27700.1"/>
    </source>
</evidence>
<evidence type="ECO:0000313" key="4">
    <source>
        <dbReference type="EMBL" id="KSU47936.1"/>
    </source>
</evidence>
<comment type="cofactor">
    <cofactor evidence="2">
        <name>Zn(2+)</name>
        <dbReference type="ChEBI" id="CHEBI:29105"/>
    </cofactor>
    <text evidence="2">Binds 1 zinc ion per subunit.</text>
</comment>
<dbReference type="OrthoDB" id="9772308at2"/>
<organism evidence="4 6">
    <name type="scientific">Exiguobacterium indicum</name>
    <dbReference type="NCBI Taxonomy" id="296995"/>
    <lineage>
        <taxon>Bacteria</taxon>
        <taxon>Bacillati</taxon>
        <taxon>Bacillota</taxon>
        <taxon>Bacilli</taxon>
        <taxon>Bacillales</taxon>
        <taxon>Bacillales Family XII. Incertae Sedis</taxon>
        <taxon>Exiguobacterium</taxon>
    </lineage>
</organism>
<dbReference type="AlphaFoldDB" id="A0A0V8GCB2"/>
<dbReference type="Pfam" id="PF02074">
    <property type="entry name" value="Peptidase_M32"/>
    <property type="match status" value="1"/>
</dbReference>
<gene>
    <name evidence="4" type="ORF">AS033_14875</name>
    <name evidence="5" type="ORF">RSA11_03265</name>
</gene>
<keyword evidence="1 2" id="KW-0479">Metal-binding</keyword>
<keyword evidence="1" id="KW-0378">Hydrolase</keyword>
<evidence type="ECO:0000313" key="7">
    <source>
        <dbReference type="Proteomes" id="UP000072605"/>
    </source>
</evidence>
<dbReference type="PANTHER" id="PTHR34217:SF1">
    <property type="entry name" value="CARBOXYPEPTIDASE 1"/>
    <property type="match status" value="1"/>
</dbReference>
<feature type="binding site" evidence="2">
    <location>
        <position position="286"/>
    </location>
    <ligand>
        <name>Zn(2+)</name>
        <dbReference type="ChEBI" id="CHEBI:29105"/>
        <note>catalytic</note>
    </ligand>
</feature>
<dbReference type="SUPFAM" id="SSF55486">
    <property type="entry name" value="Metalloproteases ('zincins'), catalytic domain"/>
    <property type="match status" value="1"/>
</dbReference>
<feature type="active site" description="Proton donor/acceptor" evidence="3">
    <location>
        <position position="257"/>
    </location>
</feature>
<dbReference type="GO" id="GO:0046872">
    <property type="term" value="F:metal ion binding"/>
    <property type="evidence" value="ECO:0007669"/>
    <property type="project" value="UniProtKB-KW"/>
</dbReference>
<dbReference type="InterPro" id="IPR001333">
    <property type="entry name" value="Peptidase_M32_Taq"/>
</dbReference>
<evidence type="ECO:0000256" key="1">
    <source>
        <dbReference type="PIRNR" id="PIRNR006615"/>
    </source>
</evidence>
<evidence type="ECO:0000313" key="6">
    <source>
        <dbReference type="Proteomes" id="UP000053797"/>
    </source>
</evidence>
<dbReference type="CDD" id="cd06460">
    <property type="entry name" value="M32_Taq"/>
    <property type="match status" value="1"/>
</dbReference>
<sequence>MSTTQQWRDHFDGLRAYEEAVALLYWDMRTYMPDQGAANRSASIGFLSTESFRRRTGETYQQLLAAMEQETLTGIEAISFAKAKEAFDRDSKIPEAEYQTFITLISEAESVWEKAKDANDWSMFEPYLEKIVAMERQFVEYWGYDAHPYDALLHDYEPGMTVATLDPLFAELRQAIIGLLGQLEGKDFPTLDWSADRETQIALNQEWLRDIGYDFTSGRLDETVHPFQTTINRKDARITTKYDENDYRNSVFGTMHEAGHATYEQGIEPELDSLGLGDGASMGIHESQSLFFENFIGRNQGFLDARYHGLQQAIPSLADVPFERFYAAVNEVKPSLIRIEADELTYALHIIIRYELEKRLMTKELEVKDLPQEWNRLYKEYLGVDVPSDAKGVLQDVHWSGGSFGYFPSYALGLVYAAQLNEALRRDVDNVDGLIAAGTLAPIKGWLKENIHRHGKSKTPAELIEAATGQSISVAPLVNYLTKKYTRVVEAL</sequence>